<feature type="domain" description="AAA" evidence="1">
    <location>
        <begin position="133"/>
        <end position="275"/>
    </location>
</feature>
<evidence type="ECO:0000313" key="2">
    <source>
        <dbReference type="EMBL" id="GLW74970.1"/>
    </source>
</evidence>
<dbReference type="InterPro" id="IPR050678">
    <property type="entry name" value="DNA_Partitioning_ATPase"/>
</dbReference>
<dbReference type="InterPro" id="IPR025669">
    <property type="entry name" value="AAA_dom"/>
</dbReference>
<dbReference type="EMBL" id="BSSA01000043">
    <property type="protein sequence ID" value="GLW74970.1"/>
    <property type="molecule type" value="Genomic_DNA"/>
</dbReference>
<dbReference type="PANTHER" id="PTHR13696">
    <property type="entry name" value="P-LOOP CONTAINING NUCLEOSIDE TRIPHOSPHATE HYDROLASE"/>
    <property type="match status" value="1"/>
</dbReference>
<organism evidence="2 3">
    <name type="scientific">Kitasatospora phosalacinea</name>
    <dbReference type="NCBI Taxonomy" id="2065"/>
    <lineage>
        <taxon>Bacteria</taxon>
        <taxon>Bacillati</taxon>
        <taxon>Actinomycetota</taxon>
        <taxon>Actinomycetes</taxon>
        <taxon>Kitasatosporales</taxon>
        <taxon>Streptomycetaceae</taxon>
        <taxon>Kitasatospora</taxon>
    </lineage>
</organism>
<dbReference type="Proteomes" id="UP001165041">
    <property type="component" value="Unassembled WGS sequence"/>
</dbReference>
<dbReference type="InterPro" id="IPR027417">
    <property type="entry name" value="P-loop_NTPase"/>
</dbReference>
<dbReference type="Gene3D" id="3.40.50.300">
    <property type="entry name" value="P-loop containing nucleotide triphosphate hydrolases"/>
    <property type="match status" value="1"/>
</dbReference>
<dbReference type="PANTHER" id="PTHR13696:SF99">
    <property type="entry name" value="COBYRINIC ACID AC-DIAMIDE SYNTHASE"/>
    <property type="match status" value="1"/>
</dbReference>
<evidence type="ECO:0000313" key="3">
    <source>
        <dbReference type="Proteomes" id="UP001165041"/>
    </source>
</evidence>
<name>A0A9W6QD56_9ACTN</name>
<keyword evidence="2" id="KW-0808">Transferase</keyword>
<gene>
    <name evidence="2" type="primary">parA2</name>
    <name evidence="2" type="ORF">Kpho02_72670</name>
</gene>
<sequence>MAPAHQPDNLVMFGLMSSPMASQKREKLITSLPPQLRRHLKIRAFEHGLDIQDATEHAIQAWYEVEDVPEVDTTGAKTWGTFLPSGEPDRFKSTCSERGVTYVQGLAQALTLWLEEHPSPSAPLVAQPVVRVIVANQKGGVGKTFISSGIAQALAESGRRVLIVDYDPQGHLTAELGFEDLMYEDGVETLMMHMDGTAKGDVRELLVSLGGERFGDRLHLLPASDDAFLRDVALSKVSFSEAALERALEPLEDDYDVIIIDGPPSLGLNMDTALYYVRRRDGELADRSGVITPVWANKASHRAFRLLKTQMDDLCRKGRIQVDYLGLVINAYDSRRGKLVQENREQWEKSSSPSVLAVIGDLKEGREAADGEIPLLEYAPDSEHAQVMRDLAKELAV</sequence>
<accession>A0A9W6QD56</accession>
<dbReference type="CDD" id="cd02042">
    <property type="entry name" value="ParAB_family"/>
    <property type="match status" value="1"/>
</dbReference>
<dbReference type="GO" id="GO:0016740">
    <property type="term" value="F:transferase activity"/>
    <property type="evidence" value="ECO:0007669"/>
    <property type="project" value="UniProtKB-KW"/>
</dbReference>
<dbReference type="Pfam" id="PF13614">
    <property type="entry name" value="AAA_31"/>
    <property type="match status" value="1"/>
</dbReference>
<reference evidence="2" key="1">
    <citation type="submission" date="2023-02" db="EMBL/GenBank/DDBJ databases">
        <title>Kitasatospora phosalacinea NBRC 14627.</title>
        <authorList>
            <person name="Ichikawa N."/>
            <person name="Sato H."/>
            <person name="Tonouchi N."/>
        </authorList>
    </citation>
    <scope>NUCLEOTIDE SEQUENCE</scope>
    <source>
        <strain evidence="2">NBRC 14627</strain>
    </source>
</reference>
<protein>
    <submittedName>
        <fullName evidence="2">Phosphopantetheine--protein transferase</fullName>
    </submittedName>
</protein>
<dbReference type="AlphaFoldDB" id="A0A9W6QD56"/>
<comment type="caution">
    <text evidence="2">The sequence shown here is derived from an EMBL/GenBank/DDBJ whole genome shotgun (WGS) entry which is preliminary data.</text>
</comment>
<proteinExistence type="predicted"/>
<dbReference type="SUPFAM" id="SSF52540">
    <property type="entry name" value="P-loop containing nucleoside triphosphate hydrolases"/>
    <property type="match status" value="1"/>
</dbReference>
<evidence type="ECO:0000259" key="1">
    <source>
        <dbReference type="Pfam" id="PF13614"/>
    </source>
</evidence>